<dbReference type="HOGENOM" id="CLU_282519_0_0_0"/>
<dbReference type="STRING" id="401053.AciPR4_1163"/>
<dbReference type="eggNOG" id="COG4775">
    <property type="taxonomic scope" value="Bacteria"/>
</dbReference>
<feature type="signal peptide" evidence="6">
    <location>
        <begin position="1"/>
        <end position="40"/>
    </location>
</feature>
<dbReference type="Gene3D" id="3.10.20.310">
    <property type="entry name" value="membrane protein fhac"/>
    <property type="match status" value="6"/>
</dbReference>
<keyword evidence="6" id="KW-0732">Signal</keyword>
<reference evidence="8 9" key="1">
    <citation type="journal article" date="2012" name="Stand. Genomic Sci.">
        <title>Complete genome sequence of Terriglobus saanensis type strain SP1PR4(T), an Acidobacteria from tundra soil.</title>
        <authorList>
            <person name="Rawat S.R."/>
            <person name="Mannisto M.K."/>
            <person name="Starovoytov V."/>
            <person name="Goodwin L."/>
            <person name="Nolan M."/>
            <person name="Hauser L."/>
            <person name="Land M."/>
            <person name="Davenport K.W."/>
            <person name="Woyke T."/>
            <person name="Haggblom M.M."/>
        </authorList>
    </citation>
    <scope>NUCLEOTIDE SEQUENCE</scope>
    <source>
        <strain evidence="9">ATCC BAA-1853 / DSM 23119 / SP1PR4</strain>
    </source>
</reference>
<keyword evidence="3" id="KW-0812">Transmembrane</keyword>
<dbReference type="EMBL" id="CP002467">
    <property type="protein sequence ID" value="ADV81991.1"/>
    <property type="molecule type" value="Genomic_DNA"/>
</dbReference>
<evidence type="ECO:0000256" key="4">
    <source>
        <dbReference type="ARBA" id="ARBA00023136"/>
    </source>
</evidence>
<dbReference type="Pfam" id="PF07244">
    <property type="entry name" value="POTRA"/>
    <property type="match status" value="4"/>
</dbReference>
<comment type="subcellular location">
    <subcellularLocation>
        <location evidence="1">Membrane</location>
    </subcellularLocation>
</comment>
<dbReference type="PANTHER" id="PTHR12815">
    <property type="entry name" value="SORTING AND ASSEMBLY MACHINERY SAMM50 PROTEIN FAMILY MEMBER"/>
    <property type="match status" value="1"/>
</dbReference>
<evidence type="ECO:0000256" key="5">
    <source>
        <dbReference type="SAM" id="MobiDB-lite"/>
    </source>
</evidence>
<dbReference type="InterPro" id="IPR034746">
    <property type="entry name" value="POTRA"/>
</dbReference>
<keyword evidence="9" id="KW-1185">Reference proteome</keyword>
<gene>
    <name evidence="8" type="ordered locus">AciPR4_1163</name>
</gene>
<keyword evidence="2" id="KW-1134">Transmembrane beta strand</keyword>
<dbReference type="Pfam" id="PF01103">
    <property type="entry name" value="Omp85"/>
    <property type="match status" value="1"/>
</dbReference>
<name>E8UXP7_TERSS</name>
<dbReference type="GO" id="GO:0019867">
    <property type="term" value="C:outer membrane"/>
    <property type="evidence" value="ECO:0007669"/>
    <property type="project" value="InterPro"/>
</dbReference>
<dbReference type="KEGG" id="tsa:AciPR4_1163"/>
<evidence type="ECO:0000256" key="3">
    <source>
        <dbReference type="ARBA" id="ARBA00022692"/>
    </source>
</evidence>
<evidence type="ECO:0000313" key="8">
    <source>
        <dbReference type="EMBL" id="ADV81991.1"/>
    </source>
</evidence>
<evidence type="ECO:0000256" key="1">
    <source>
        <dbReference type="ARBA" id="ARBA00004370"/>
    </source>
</evidence>
<evidence type="ECO:0000259" key="7">
    <source>
        <dbReference type="PROSITE" id="PS51779"/>
    </source>
</evidence>
<dbReference type="InterPro" id="IPR000184">
    <property type="entry name" value="Bac_surfAg_D15"/>
</dbReference>
<dbReference type="Proteomes" id="UP000006844">
    <property type="component" value="Chromosome"/>
</dbReference>
<protein>
    <submittedName>
        <fullName evidence="8">Surface antigen (D15)</fullName>
    </submittedName>
</protein>
<dbReference type="AlphaFoldDB" id="E8UXP7"/>
<feature type="domain" description="POTRA" evidence="7">
    <location>
        <begin position="187"/>
        <end position="266"/>
    </location>
</feature>
<feature type="compositionally biased region" description="Low complexity" evidence="5">
    <location>
        <begin position="72"/>
        <end position="85"/>
    </location>
</feature>
<dbReference type="PROSITE" id="PS51779">
    <property type="entry name" value="POTRA"/>
    <property type="match status" value="1"/>
</dbReference>
<feature type="compositionally biased region" description="Low complexity" evidence="5">
    <location>
        <begin position="51"/>
        <end position="64"/>
    </location>
</feature>
<dbReference type="InterPro" id="IPR039910">
    <property type="entry name" value="D15-like"/>
</dbReference>
<feature type="chain" id="PRO_5003232690" evidence="6">
    <location>
        <begin position="41"/>
        <end position="1102"/>
    </location>
</feature>
<sequence length="1102" mass="120269">MSFFNGKWPAEATLKVRPAAIRALTCVLSLFLGVATSVAAQDAVTSPSAGTPAPSIAPAILPGPSASPAPPTSSSTPSVPPVTDATKSDASPAVEEADTDAASTLWSYRGVKVDAVQFEGVSFDPKDRILEMFAVHEGKPLDPIQVRAMIRRLYATGLYRSIDVRAVKHGSGAGQTVTLIFGGTPRLFVGRVTILGVKTERLSSLLEYSTQLQPGTAFTAAMVATGEQGIRQTLSTNGYYEPVIQSKTRTDEIGKQMDVTYTVTLGPQARVGGVALTGTDIGMTPEEFRKRGKLKYKSKVTRDTTSNALTKLRARYQKQDHLEATVALEKQEYAAPRKQLDYTFGVNQGPTVKVIIKGTKISSARQKKLLPIYEESAVDNDLLNEGAHNIREFLQRQGYFDADVNPHVDGVGTPAQTVVFDVTEGKKYRVIAVDITGNKYFDTDTMRERMQVVKADAYVRNGRYSQSLLENDVASIQSIYRANGFSRVKVSTETLQAGTKGKLALMRVNVKIDEGEQQKFGSAKLSGVDPSREKEVRAMMNTVEDQPFSLSTVSGDRDSILQYYLAKGFEQAKVEVKQALRADDPTQTDLTFVITEGDEVFVDKILLSGVNHTRKSVVNRPLLLKPGDPLDQSALVEMQRKYYDLALFNEANVAVQNPEGTADRKNVLVQLTEARRWDVTYGAGFEAQTGTPQTNCRAQESIGGTTCTPEGRAGASFRVSADVTRINLRGTDNSLQLHTTYGLLERVASITLNTPHLLNHTNFTGSLTGGYSNVQNISTFKASTLQAIARVTQKIPRADTLIYDFTYRRVSVDQDSLQVTANLIPLLSQPVRVGGPGITWYHDTRGPSPLDAQKGMYLSVQDFFSNSKFGSQVNFNRTDIAYSTYYTWGKRRKYTFARNTRFGFEVASGANPNAGTSACAGILLTTNASCNPIPLPERLYAGGASSHRGFAVNSAGPRDLTTGYPVGGSAVFINSFELRLPPPVLPIVGDSVSFVLFHDMGNAFLHINDIWPSFGRFKQPNRQTCFDVTPSQTGTCDFAYFSHAVGVGARYNTPVGPIRVDFSYNINPPVYPIIDDYSLPQANHAVGHGSHFQFFFSIGQSF</sequence>
<dbReference type="RefSeq" id="WP_013567724.1">
    <property type="nucleotide sequence ID" value="NC_014963.1"/>
</dbReference>
<accession>E8UXP7</accession>
<keyword evidence="4" id="KW-0472">Membrane</keyword>
<evidence type="ECO:0000256" key="2">
    <source>
        <dbReference type="ARBA" id="ARBA00022452"/>
    </source>
</evidence>
<dbReference type="eggNOG" id="COG0729">
    <property type="taxonomic scope" value="Bacteria"/>
</dbReference>
<evidence type="ECO:0000256" key="6">
    <source>
        <dbReference type="SAM" id="SignalP"/>
    </source>
</evidence>
<evidence type="ECO:0000313" key="9">
    <source>
        <dbReference type="Proteomes" id="UP000006844"/>
    </source>
</evidence>
<proteinExistence type="predicted"/>
<dbReference type="Gene3D" id="2.40.160.50">
    <property type="entry name" value="membrane protein fhac: a member of the omp85/tpsb transporter family"/>
    <property type="match status" value="1"/>
</dbReference>
<organism evidence="8 9">
    <name type="scientific">Terriglobus saanensis (strain ATCC BAA-1853 / DSM 23119 / SP1PR4)</name>
    <dbReference type="NCBI Taxonomy" id="401053"/>
    <lineage>
        <taxon>Bacteria</taxon>
        <taxon>Pseudomonadati</taxon>
        <taxon>Acidobacteriota</taxon>
        <taxon>Terriglobia</taxon>
        <taxon>Terriglobales</taxon>
        <taxon>Acidobacteriaceae</taxon>
        <taxon>Terriglobus</taxon>
    </lineage>
</organism>
<feature type="region of interest" description="Disordered" evidence="5">
    <location>
        <begin position="45"/>
        <end position="96"/>
    </location>
</feature>
<dbReference type="PANTHER" id="PTHR12815:SF18">
    <property type="entry name" value="SORTING AND ASSEMBLY MACHINERY COMPONENT 50 HOMOLOG"/>
    <property type="match status" value="1"/>
</dbReference>
<dbReference type="InterPro" id="IPR010827">
    <property type="entry name" value="BamA/TamA_POTRA"/>
</dbReference>